<protein>
    <submittedName>
        <fullName evidence="1">Uncharacterized protein</fullName>
    </submittedName>
</protein>
<evidence type="ECO:0000313" key="1">
    <source>
        <dbReference type="EMBL" id="GAI22728.1"/>
    </source>
</evidence>
<sequence>MSIKSEVQDERREKMQVAIKREWVDGSKTKCDDCGTLHEIIWSIFKFVSTDLDWWADVDEFDENDAKHHLKTVCEPCLLASGFKPCLWIKKEGS</sequence>
<reference evidence="1" key="1">
    <citation type="journal article" date="2014" name="Front. Microbiol.">
        <title>High frequency of phylogenetically diverse reductive dehalogenase-homologous genes in deep subseafloor sedimentary metagenomes.</title>
        <authorList>
            <person name="Kawai M."/>
            <person name="Futagami T."/>
            <person name="Toyoda A."/>
            <person name="Takaki Y."/>
            <person name="Nishi S."/>
            <person name="Hori S."/>
            <person name="Arai W."/>
            <person name="Tsubouchi T."/>
            <person name="Morono Y."/>
            <person name="Uchiyama I."/>
            <person name="Ito T."/>
            <person name="Fujiyama A."/>
            <person name="Inagaki F."/>
            <person name="Takami H."/>
        </authorList>
    </citation>
    <scope>NUCLEOTIDE SEQUENCE</scope>
    <source>
        <strain evidence="1">Expedition CK06-06</strain>
    </source>
</reference>
<accession>X1LUE3</accession>
<comment type="caution">
    <text evidence="1">The sequence shown here is derived from an EMBL/GenBank/DDBJ whole genome shotgun (WGS) entry which is preliminary data.</text>
</comment>
<name>X1LUE3_9ZZZZ</name>
<organism evidence="1">
    <name type="scientific">marine sediment metagenome</name>
    <dbReference type="NCBI Taxonomy" id="412755"/>
    <lineage>
        <taxon>unclassified sequences</taxon>
        <taxon>metagenomes</taxon>
        <taxon>ecological metagenomes</taxon>
    </lineage>
</organism>
<gene>
    <name evidence="1" type="ORF">S06H3_33542</name>
</gene>
<dbReference type="AlphaFoldDB" id="X1LUE3"/>
<proteinExistence type="predicted"/>
<dbReference type="EMBL" id="BARV01020028">
    <property type="protein sequence ID" value="GAI22728.1"/>
    <property type="molecule type" value="Genomic_DNA"/>
</dbReference>